<sequence length="45" mass="5194">MKENFSITKTLVENEDGELVIEFTEDELDDLGLENAEDIFDDKDN</sequence>
<name>A0A381NY14_9ZZZZ</name>
<protein>
    <submittedName>
        <fullName evidence="1">Uncharacterized protein</fullName>
    </submittedName>
</protein>
<organism evidence="1">
    <name type="scientific">marine metagenome</name>
    <dbReference type="NCBI Taxonomy" id="408172"/>
    <lineage>
        <taxon>unclassified sequences</taxon>
        <taxon>metagenomes</taxon>
        <taxon>ecological metagenomes</taxon>
    </lineage>
</organism>
<accession>A0A381NY14</accession>
<reference evidence="1" key="1">
    <citation type="submission" date="2018-05" db="EMBL/GenBank/DDBJ databases">
        <authorList>
            <person name="Lanie J.A."/>
            <person name="Ng W.-L."/>
            <person name="Kazmierczak K.M."/>
            <person name="Andrzejewski T.M."/>
            <person name="Davidsen T.M."/>
            <person name="Wayne K.J."/>
            <person name="Tettelin H."/>
            <person name="Glass J.I."/>
            <person name="Rusch D."/>
            <person name="Podicherti R."/>
            <person name="Tsui H.-C.T."/>
            <person name="Winkler M.E."/>
        </authorList>
    </citation>
    <scope>NUCLEOTIDE SEQUENCE</scope>
</reference>
<dbReference type="AlphaFoldDB" id="A0A381NY14"/>
<dbReference type="EMBL" id="UINC01000684">
    <property type="protein sequence ID" value="SUZ59526.1"/>
    <property type="molecule type" value="Genomic_DNA"/>
</dbReference>
<gene>
    <name evidence="1" type="ORF">METZ01_LOCUS12380</name>
</gene>
<proteinExistence type="predicted"/>
<evidence type="ECO:0000313" key="1">
    <source>
        <dbReference type="EMBL" id="SUZ59526.1"/>
    </source>
</evidence>